<protein>
    <submittedName>
        <fullName evidence="2">Uncharacterized protein</fullName>
    </submittedName>
</protein>
<evidence type="ECO:0000256" key="1">
    <source>
        <dbReference type="SAM" id="MobiDB-lite"/>
    </source>
</evidence>
<feature type="compositionally biased region" description="Basic and acidic residues" evidence="1">
    <location>
        <begin position="795"/>
        <end position="804"/>
    </location>
</feature>
<dbReference type="EMBL" id="JAACJO010000013">
    <property type="protein sequence ID" value="KAF5351196.1"/>
    <property type="molecule type" value="Genomic_DNA"/>
</dbReference>
<reference evidence="2 3" key="1">
    <citation type="journal article" date="2020" name="ISME J.">
        <title>Uncovering the hidden diversity of litter-decomposition mechanisms in mushroom-forming fungi.</title>
        <authorList>
            <person name="Floudas D."/>
            <person name="Bentzer J."/>
            <person name="Ahren D."/>
            <person name="Johansson T."/>
            <person name="Persson P."/>
            <person name="Tunlid A."/>
        </authorList>
    </citation>
    <scope>NUCLEOTIDE SEQUENCE [LARGE SCALE GENOMIC DNA]</scope>
    <source>
        <strain evidence="2 3">CBS 146.42</strain>
    </source>
</reference>
<keyword evidence="3" id="KW-1185">Reference proteome</keyword>
<accession>A0A8H5D1W5</accession>
<dbReference type="Proteomes" id="UP000559027">
    <property type="component" value="Unassembled WGS sequence"/>
</dbReference>
<comment type="caution">
    <text evidence="2">The sequence shown here is derived from an EMBL/GenBank/DDBJ whole genome shotgun (WGS) entry which is preliminary data.</text>
</comment>
<feature type="compositionally biased region" description="Basic and acidic residues" evidence="1">
    <location>
        <begin position="435"/>
        <end position="444"/>
    </location>
</feature>
<organism evidence="2 3">
    <name type="scientific">Leucocoprinus leucothites</name>
    <dbReference type="NCBI Taxonomy" id="201217"/>
    <lineage>
        <taxon>Eukaryota</taxon>
        <taxon>Fungi</taxon>
        <taxon>Dikarya</taxon>
        <taxon>Basidiomycota</taxon>
        <taxon>Agaricomycotina</taxon>
        <taxon>Agaricomycetes</taxon>
        <taxon>Agaricomycetidae</taxon>
        <taxon>Agaricales</taxon>
        <taxon>Agaricineae</taxon>
        <taxon>Agaricaceae</taxon>
        <taxon>Leucocoprinus</taxon>
    </lineage>
</organism>
<dbReference type="AlphaFoldDB" id="A0A8H5D1W5"/>
<feature type="region of interest" description="Disordered" evidence="1">
    <location>
        <begin position="1"/>
        <end position="31"/>
    </location>
</feature>
<evidence type="ECO:0000313" key="3">
    <source>
        <dbReference type="Proteomes" id="UP000559027"/>
    </source>
</evidence>
<feature type="compositionally biased region" description="Basic residues" evidence="1">
    <location>
        <begin position="841"/>
        <end position="855"/>
    </location>
</feature>
<dbReference type="OrthoDB" id="3071163at2759"/>
<evidence type="ECO:0000313" key="2">
    <source>
        <dbReference type="EMBL" id="KAF5351196.1"/>
    </source>
</evidence>
<proteinExistence type="predicted"/>
<gene>
    <name evidence="2" type="ORF">D9756_008365</name>
</gene>
<name>A0A8H5D1W5_9AGAR</name>
<feature type="region of interest" description="Disordered" evidence="1">
    <location>
        <begin position="435"/>
        <end position="466"/>
    </location>
</feature>
<feature type="region of interest" description="Disordered" evidence="1">
    <location>
        <begin position="728"/>
        <end position="855"/>
    </location>
</feature>
<feature type="compositionally biased region" description="Low complexity" evidence="1">
    <location>
        <begin position="826"/>
        <end position="840"/>
    </location>
</feature>
<sequence>MNGLASEGQKRRPAGQHKNTDAQAGQESYPPVVLDPLPIGSLSPEMRLSGELLPSDSVLNLGKYGEIEFEDSGGLLQTYLDDERRSQWHDLYLGAAVRRFVDLGQFSAEERASKQQEIRKIIKSLAKHEAIFQNLLSYTDEGRKRKFYKVTYSRIGPSHLALLGVAVRPHVPFKELARFLEQATLSAPSNYPSRTDVNASDFVDVFPKETEVLEMSSTVEANARFRISTILKKVVVRLRQTEIIAFGEELSLGFCGDESGPIEVQHVTSDGTVLSTFISGRLDYVEGTRCGANTVVLEGKRARINHEDNPRIAIPTDYVCFRAPSYQIKKALRDSINVAEALRFIQNELFREFVGVKFVDFIASIEQRSNKSFEAFGLLDGDFRWDVFALEAKHMNERVSYNIGLSSATSTKPAALPRGFPPFHTSDTIIGNDHPSMKSHDHTADTVNVSSGREVPRPIASSSQAQALDSDSLSPLRMNTLFAILSVRSMPTNSWELFHPRLFLMRHFWINISSRFLPHIWEITNTRRLASISDRTDSGPLDPVLGVIHQSDHFYVVVALPRFQEVHILGKGILSLKQYQAENGWDRWKNGFDCGPIASQVAITILRHGFEHNDQGFWGIPALSCAHEMRRSMVLRDPALLESLYRPDTDEMRRQIHDFERNFNQTKSCLDVLEKLDRETLTCEFCGPPALANSLRSACENDGYIVSDESLGEIEVNNLLLEGLSVSADTSDKSSDPGSELLSSETSEEDNDGATEVTSEDNGLSEEDNRSTGGIDSEDRAGKADINGDCGTGHPNKDARRRDDLEDETAGKDSNAPGIRQSRGISSPPTASRASRSGKSSGKKSAKTQHPRDLKKHLPQVIGQCLVMYVFLIRFMITYSNAKIDSQSQKPNIIKFGISSSNDWLFGLLDCTGNTRLCYITDTLTIRTEENLKDVIFLLLTWVSRLLYFLEHLFIRSIQMIVPGHEVLQHFPKSGA</sequence>